<gene>
    <name evidence="1" type="ORF">TNIN_111371</name>
</gene>
<organism evidence="1 2">
    <name type="scientific">Trichonephila inaurata madagascariensis</name>
    <dbReference type="NCBI Taxonomy" id="2747483"/>
    <lineage>
        <taxon>Eukaryota</taxon>
        <taxon>Metazoa</taxon>
        <taxon>Ecdysozoa</taxon>
        <taxon>Arthropoda</taxon>
        <taxon>Chelicerata</taxon>
        <taxon>Arachnida</taxon>
        <taxon>Araneae</taxon>
        <taxon>Araneomorphae</taxon>
        <taxon>Entelegynae</taxon>
        <taxon>Araneoidea</taxon>
        <taxon>Nephilidae</taxon>
        <taxon>Trichonephila</taxon>
        <taxon>Trichonephila inaurata</taxon>
    </lineage>
</organism>
<protein>
    <submittedName>
        <fullName evidence="1">Uncharacterized protein</fullName>
    </submittedName>
</protein>
<dbReference type="EMBL" id="BMAV01004338">
    <property type="protein sequence ID" value="GFY44647.1"/>
    <property type="molecule type" value="Genomic_DNA"/>
</dbReference>
<dbReference type="AlphaFoldDB" id="A0A8X6X0C5"/>
<name>A0A8X6X0C5_9ARAC</name>
<accession>A0A8X6X0C5</accession>
<evidence type="ECO:0000313" key="1">
    <source>
        <dbReference type="EMBL" id="GFY44647.1"/>
    </source>
</evidence>
<sequence length="85" mass="10021">MIRNRAGGERESVSDWKRIEGPACSDLQKKETRFIVRNQSSTIVCLVFYSYEVVWNRKDNFKTENSSNSLNILKEQVQKNRSIFF</sequence>
<dbReference type="Proteomes" id="UP000886998">
    <property type="component" value="Unassembled WGS sequence"/>
</dbReference>
<reference evidence="1" key="1">
    <citation type="submission" date="2020-08" db="EMBL/GenBank/DDBJ databases">
        <title>Multicomponent nature underlies the extraordinary mechanical properties of spider dragline silk.</title>
        <authorList>
            <person name="Kono N."/>
            <person name="Nakamura H."/>
            <person name="Mori M."/>
            <person name="Yoshida Y."/>
            <person name="Ohtoshi R."/>
            <person name="Malay A.D."/>
            <person name="Moran D.A.P."/>
            <person name="Tomita M."/>
            <person name="Numata K."/>
            <person name="Arakawa K."/>
        </authorList>
    </citation>
    <scope>NUCLEOTIDE SEQUENCE</scope>
</reference>
<proteinExistence type="predicted"/>
<comment type="caution">
    <text evidence="1">The sequence shown here is derived from an EMBL/GenBank/DDBJ whole genome shotgun (WGS) entry which is preliminary data.</text>
</comment>
<evidence type="ECO:0000313" key="2">
    <source>
        <dbReference type="Proteomes" id="UP000886998"/>
    </source>
</evidence>
<keyword evidence="2" id="KW-1185">Reference proteome</keyword>